<gene>
    <name evidence="2" type="ORF">SAMN05192579_104187</name>
</gene>
<dbReference type="EMBL" id="FOSR01000004">
    <property type="protein sequence ID" value="SFK61300.1"/>
    <property type="molecule type" value="Genomic_DNA"/>
</dbReference>
<evidence type="ECO:0000256" key="1">
    <source>
        <dbReference type="SAM" id="Phobius"/>
    </source>
</evidence>
<keyword evidence="1" id="KW-1133">Transmembrane helix</keyword>
<keyword evidence="1" id="KW-0812">Transmembrane</keyword>
<evidence type="ECO:0008006" key="4">
    <source>
        <dbReference type="Google" id="ProtNLM"/>
    </source>
</evidence>
<evidence type="ECO:0000313" key="2">
    <source>
        <dbReference type="EMBL" id="SFK61300.1"/>
    </source>
</evidence>
<dbReference type="Proteomes" id="UP000198725">
    <property type="component" value="Unassembled WGS sequence"/>
</dbReference>
<organism evidence="2 3">
    <name type="scientific">Rhodanobacter glycinis</name>
    <dbReference type="NCBI Taxonomy" id="582702"/>
    <lineage>
        <taxon>Bacteria</taxon>
        <taxon>Pseudomonadati</taxon>
        <taxon>Pseudomonadota</taxon>
        <taxon>Gammaproteobacteria</taxon>
        <taxon>Lysobacterales</taxon>
        <taxon>Rhodanobacteraceae</taxon>
        <taxon>Rhodanobacter</taxon>
    </lineage>
</organism>
<keyword evidence="3" id="KW-1185">Reference proteome</keyword>
<reference evidence="3" key="1">
    <citation type="submission" date="2016-10" db="EMBL/GenBank/DDBJ databases">
        <authorList>
            <person name="Varghese N."/>
            <person name="Submissions S."/>
        </authorList>
    </citation>
    <scope>NUCLEOTIDE SEQUENCE [LARGE SCALE GENOMIC DNA]</scope>
    <source>
        <strain evidence="3">MO64</strain>
    </source>
</reference>
<keyword evidence="1" id="KW-0472">Membrane</keyword>
<accession>A0A1I4AYS0</accession>
<sequence>MPPCWAVTLVNRPRMRNLPPSLRRLLWLFGVLYVLYLVAGNVFLNTAALGQVNRKPEAFKAQWAWAWTAWPGQLHVHDLTLSGHVHRLLWSAHGTSAGGRIAVWPLLQRELRFVSVRVADISIDVQPTPVDHQPPPFRSDAWRITAEGVHTSSLRQIRWGRLVLDGDGSGEAGFTHQLRGGATQVFPSHIEMPAARLDYGHWPLLHDAKFSIRFAFDAFTHEHPPGWRKAARAHGHLTIESATMALALGASPKGTKALDTSTLAGHVSADLGFDGGSLLPGGTLQWNAPVAITDADGTQQRRRGQFDLDVQPQRMNVHVRVPPPVGADARGTKNQLQANLRVAGREVIPGPPYAAQLRRFSGNVEARWHFASLQWLAPLLASKPWLHLDGAGDIDAALKLDAGRVAPGSTLDIPHVALRAHVLDNVFAGDAHAHAEVAGNGQAAHIETVLDVDRFTVMPATSAAQVYLRGRKLKVTTQSAIDLTRQRDTLDAHLRFADAKVPDLRAYNHYLPGKSLEFLGGSGTLDADLHVNGHGDISNGKLRMRSQDARLALGVSRLSGQIDMNTDLALAQRGDGHSYDLDEFTLGLNGVRVEGRSDPPWWGRFTVKQGQLDWKRPMRLRGSVGMTMKDASLLLSLYADRSAFPKWIASVIDSGQATATAQVEVQKGDFVLDHLVAHNKRIDLFAHLRIRDGQPAGDLYARWGIFGLGVALADGKRHFHLLHAREWYQSQPDLIPPQATATP</sequence>
<dbReference type="AlphaFoldDB" id="A0A1I4AYS0"/>
<feature type="transmembrane region" description="Helical" evidence="1">
    <location>
        <begin position="25"/>
        <end position="44"/>
    </location>
</feature>
<protein>
    <recommendedName>
        <fullName evidence="4">DUF3971 domain-containing protein</fullName>
    </recommendedName>
</protein>
<proteinExistence type="predicted"/>
<name>A0A1I4AYS0_9GAMM</name>
<evidence type="ECO:0000313" key="3">
    <source>
        <dbReference type="Proteomes" id="UP000198725"/>
    </source>
</evidence>